<name>A0A6J4UUF1_9BACT</name>
<evidence type="ECO:0000259" key="3">
    <source>
        <dbReference type="Pfam" id="PF04909"/>
    </source>
</evidence>
<dbReference type="PANTHER" id="PTHR21240">
    <property type="entry name" value="2-AMINO-3-CARBOXYLMUCONATE-6-SEMIALDEHYDE DECARBOXYLASE"/>
    <property type="match status" value="1"/>
</dbReference>
<dbReference type="GO" id="GO:0016831">
    <property type="term" value="F:carboxy-lyase activity"/>
    <property type="evidence" value="ECO:0007669"/>
    <property type="project" value="InterPro"/>
</dbReference>
<feature type="compositionally biased region" description="Low complexity" evidence="2">
    <location>
        <begin position="328"/>
        <end position="341"/>
    </location>
</feature>
<dbReference type="Gene3D" id="3.20.20.140">
    <property type="entry name" value="Metal-dependent hydrolases"/>
    <property type="match status" value="1"/>
</dbReference>
<dbReference type="AlphaFoldDB" id="A0A6J4UUF1"/>
<reference evidence="4" key="1">
    <citation type="submission" date="2020-02" db="EMBL/GenBank/DDBJ databases">
        <authorList>
            <person name="Meier V. D."/>
        </authorList>
    </citation>
    <scope>NUCLEOTIDE SEQUENCE</scope>
    <source>
        <strain evidence="4">AVDCRST_MAG49</strain>
    </source>
</reference>
<evidence type="ECO:0000313" key="4">
    <source>
        <dbReference type="EMBL" id="CAA9556497.1"/>
    </source>
</evidence>
<dbReference type="InterPro" id="IPR032465">
    <property type="entry name" value="ACMSD"/>
</dbReference>
<feature type="region of interest" description="Disordered" evidence="2">
    <location>
        <begin position="306"/>
        <end position="341"/>
    </location>
</feature>
<sequence length="341" mass="37855">MAATDRERDHTAPARVFDTHVHFPWGEDRDPAAATAELVARCRELNIVRVALLGSRWGDYNDRLAGAVQGHPDLFVGLYGVELETDTPETIRAAHARGFRGLKVIHALAAYDDRAYWPLYAEAEALGMVCLFHTGVVGGGVDFRDVDPFDPEVVRRTRGWERRAAGQGFSSAHMDPIRLDTIAFTFPRLRIIGAHLGVGQEDYACHIARWRRNVFWDVSGGELVRRRVFERRLIGPEIAPFKLVFGSDCGLEKMGAEIADWQAVFELLRLTQAERDRILYGTAARIFGVDEFAGVTDEAAYDAVWRDEEDGTSSPPPQPENADELDALADQADQPAVTPAG</sequence>
<organism evidence="4">
    <name type="scientific">uncultured Thermomicrobiales bacterium</name>
    <dbReference type="NCBI Taxonomy" id="1645740"/>
    <lineage>
        <taxon>Bacteria</taxon>
        <taxon>Pseudomonadati</taxon>
        <taxon>Thermomicrobiota</taxon>
        <taxon>Thermomicrobia</taxon>
        <taxon>Thermomicrobiales</taxon>
        <taxon>environmental samples</taxon>
    </lineage>
</organism>
<feature type="domain" description="Amidohydrolase-related" evidence="3">
    <location>
        <begin position="18"/>
        <end position="288"/>
    </location>
</feature>
<gene>
    <name evidence="4" type="ORF">AVDCRST_MAG49-2976</name>
</gene>
<dbReference type="SUPFAM" id="SSF51556">
    <property type="entry name" value="Metallo-dependent hydrolases"/>
    <property type="match status" value="1"/>
</dbReference>
<dbReference type="InterPro" id="IPR006680">
    <property type="entry name" value="Amidohydro-rel"/>
</dbReference>
<proteinExistence type="predicted"/>
<dbReference type="Pfam" id="PF04909">
    <property type="entry name" value="Amidohydro_2"/>
    <property type="match status" value="1"/>
</dbReference>
<dbReference type="InterPro" id="IPR032466">
    <property type="entry name" value="Metal_Hydrolase"/>
</dbReference>
<keyword evidence="1" id="KW-0456">Lyase</keyword>
<dbReference type="PANTHER" id="PTHR21240:SF19">
    <property type="entry name" value="CATALYTIC_ HYDROLASE"/>
    <property type="match status" value="1"/>
</dbReference>
<evidence type="ECO:0000256" key="1">
    <source>
        <dbReference type="ARBA" id="ARBA00023239"/>
    </source>
</evidence>
<accession>A0A6J4UUF1</accession>
<evidence type="ECO:0000256" key="2">
    <source>
        <dbReference type="SAM" id="MobiDB-lite"/>
    </source>
</evidence>
<dbReference type="EMBL" id="CADCWG010000146">
    <property type="protein sequence ID" value="CAA9556497.1"/>
    <property type="molecule type" value="Genomic_DNA"/>
</dbReference>
<protein>
    <recommendedName>
        <fullName evidence="3">Amidohydrolase-related domain-containing protein</fullName>
    </recommendedName>
</protein>
<dbReference type="GO" id="GO:0016787">
    <property type="term" value="F:hydrolase activity"/>
    <property type="evidence" value="ECO:0007669"/>
    <property type="project" value="InterPro"/>
</dbReference>